<sequence>MRAVWRCSAAILASLSVVSRAQGEKWVNRTIDDQLGDEATGRLVTYTPPGVWSQGNGCGYCALKPDNHSALDGTWHDGFHDPNRDVEPLAFEFKFNGTAVYIFNILVKQALTNVNITLDGQLVNTYAHTPDLTNQFAYNASVFSKENIPYGEHTVGVSAFGPNQTNVLFDYAIYTCVFQLLLIGSRS</sequence>
<gene>
    <name evidence="1" type="ORF">BDY19DRAFT_624562</name>
</gene>
<accession>A0ACB8UAX6</accession>
<dbReference type="EMBL" id="MU274905">
    <property type="protein sequence ID" value="KAI0091410.1"/>
    <property type="molecule type" value="Genomic_DNA"/>
</dbReference>
<proteinExistence type="predicted"/>
<reference evidence="1" key="1">
    <citation type="journal article" date="2021" name="Environ. Microbiol.">
        <title>Gene family expansions and transcriptome signatures uncover fungal adaptations to wood decay.</title>
        <authorList>
            <person name="Hage H."/>
            <person name="Miyauchi S."/>
            <person name="Viragh M."/>
            <person name="Drula E."/>
            <person name="Min B."/>
            <person name="Chaduli D."/>
            <person name="Navarro D."/>
            <person name="Favel A."/>
            <person name="Norest M."/>
            <person name="Lesage-Meessen L."/>
            <person name="Balint B."/>
            <person name="Merenyi Z."/>
            <person name="de Eugenio L."/>
            <person name="Morin E."/>
            <person name="Martinez A.T."/>
            <person name="Baldrian P."/>
            <person name="Stursova M."/>
            <person name="Martinez M.J."/>
            <person name="Novotny C."/>
            <person name="Magnuson J.K."/>
            <person name="Spatafora J.W."/>
            <person name="Maurice S."/>
            <person name="Pangilinan J."/>
            <person name="Andreopoulos W."/>
            <person name="LaButti K."/>
            <person name="Hundley H."/>
            <person name="Na H."/>
            <person name="Kuo A."/>
            <person name="Barry K."/>
            <person name="Lipzen A."/>
            <person name="Henrissat B."/>
            <person name="Riley R."/>
            <person name="Ahrendt S."/>
            <person name="Nagy L.G."/>
            <person name="Grigoriev I.V."/>
            <person name="Martin F."/>
            <person name="Rosso M.N."/>
        </authorList>
    </citation>
    <scope>NUCLEOTIDE SEQUENCE</scope>
    <source>
        <strain evidence="1">CBS 384.51</strain>
    </source>
</reference>
<comment type="caution">
    <text evidence="1">The sequence shown here is derived from an EMBL/GenBank/DDBJ whole genome shotgun (WGS) entry which is preliminary data.</text>
</comment>
<name>A0ACB8UAX6_9APHY</name>
<organism evidence="1 2">
    <name type="scientific">Irpex rosettiformis</name>
    <dbReference type="NCBI Taxonomy" id="378272"/>
    <lineage>
        <taxon>Eukaryota</taxon>
        <taxon>Fungi</taxon>
        <taxon>Dikarya</taxon>
        <taxon>Basidiomycota</taxon>
        <taxon>Agaricomycotina</taxon>
        <taxon>Agaricomycetes</taxon>
        <taxon>Polyporales</taxon>
        <taxon>Irpicaceae</taxon>
        <taxon>Irpex</taxon>
    </lineage>
</organism>
<protein>
    <submittedName>
        <fullName evidence="1">Uncharacterized protein</fullName>
    </submittedName>
</protein>
<dbReference type="Proteomes" id="UP001055072">
    <property type="component" value="Unassembled WGS sequence"/>
</dbReference>
<evidence type="ECO:0000313" key="2">
    <source>
        <dbReference type="Proteomes" id="UP001055072"/>
    </source>
</evidence>
<evidence type="ECO:0000313" key="1">
    <source>
        <dbReference type="EMBL" id="KAI0091410.1"/>
    </source>
</evidence>
<keyword evidence="2" id="KW-1185">Reference proteome</keyword>